<dbReference type="OrthoDB" id="9182237at2"/>
<evidence type="ECO:0008006" key="4">
    <source>
        <dbReference type="Google" id="ProtNLM"/>
    </source>
</evidence>
<dbReference type="EMBL" id="QJJS01000002">
    <property type="protein sequence ID" value="PXW98638.1"/>
    <property type="molecule type" value="Genomic_DNA"/>
</dbReference>
<protein>
    <recommendedName>
        <fullName evidence="4">DUF2065 domain-containing protein</fullName>
    </recommendedName>
</protein>
<sequence length="62" mass="6921">MAETLWLALALVLVLEGLLPFLNPPSWRRVFEKALQLSDGQIRFFGLSSIVIGLLLLLLFAP</sequence>
<keyword evidence="1" id="KW-1133">Transmembrane helix</keyword>
<keyword evidence="1" id="KW-0812">Transmembrane</keyword>
<gene>
    <name evidence="2" type="ORF">C7444_102116</name>
</gene>
<comment type="caution">
    <text evidence="2">The sequence shown here is derived from an EMBL/GenBank/DDBJ whole genome shotgun (WGS) entry which is preliminary data.</text>
</comment>
<dbReference type="PANTHER" id="PTHR38602">
    <property type="entry name" value="INNER MEMBRANE PROTEIN-RELATED"/>
    <property type="match status" value="1"/>
</dbReference>
<evidence type="ECO:0000256" key="1">
    <source>
        <dbReference type="SAM" id="Phobius"/>
    </source>
</evidence>
<dbReference type="RefSeq" id="WP_110399279.1">
    <property type="nucleotide sequence ID" value="NZ_QJJS01000002.1"/>
</dbReference>
<evidence type="ECO:0000313" key="3">
    <source>
        <dbReference type="Proteomes" id="UP000247811"/>
    </source>
</evidence>
<dbReference type="InterPro" id="IPR019201">
    <property type="entry name" value="DUF2065"/>
</dbReference>
<feature type="transmembrane region" description="Helical" evidence="1">
    <location>
        <begin position="44"/>
        <end position="61"/>
    </location>
</feature>
<name>A0A318H9A6_9BURK</name>
<dbReference type="AlphaFoldDB" id="A0A318H9A6"/>
<keyword evidence="3" id="KW-1185">Reference proteome</keyword>
<reference evidence="2 3" key="1">
    <citation type="submission" date="2018-05" db="EMBL/GenBank/DDBJ databases">
        <title>Genomic Encyclopedia of Type Strains, Phase IV (KMG-IV): sequencing the most valuable type-strain genomes for metagenomic binning, comparative biology and taxonomic classification.</title>
        <authorList>
            <person name="Goeker M."/>
        </authorList>
    </citation>
    <scope>NUCLEOTIDE SEQUENCE [LARGE SCALE GENOMIC DNA]</scope>
    <source>
        <strain evidence="2 3">DSM 566</strain>
    </source>
</reference>
<dbReference type="Pfam" id="PF09838">
    <property type="entry name" value="DUF2065"/>
    <property type="match status" value="1"/>
</dbReference>
<dbReference type="PANTHER" id="PTHR38602:SF1">
    <property type="entry name" value="INNER MEMBRANE PROTEIN"/>
    <property type="match status" value="1"/>
</dbReference>
<organism evidence="2 3">
    <name type="scientific">Sphaerotilus hippei</name>
    <dbReference type="NCBI Taxonomy" id="744406"/>
    <lineage>
        <taxon>Bacteria</taxon>
        <taxon>Pseudomonadati</taxon>
        <taxon>Pseudomonadota</taxon>
        <taxon>Betaproteobacteria</taxon>
        <taxon>Burkholderiales</taxon>
        <taxon>Sphaerotilaceae</taxon>
        <taxon>Sphaerotilus</taxon>
    </lineage>
</organism>
<evidence type="ECO:0000313" key="2">
    <source>
        <dbReference type="EMBL" id="PXW98638.1"/>
    </source>
</evidence>
<accession>A0A318H9A6</accession>
<keyword evidence="1" id="KW-0472">Membrane</keyword>
<dbReference type="Proteomes" id="UP000247811">
    <property type="component" value="Unassembled WGS sequence"/>
</dbReference>
<proteinExistence type="predicted"/>